<keyword evidence="2" id="KW-1185">Reference proteome</keyword>
<evidence type="ECO:0000313" key="1">
    <source>
        <dbReference type="EMBL" id="KCV83838.1"/>
    </source>
</evidence>
<dbReference type="eggNOG" id="ENOG502ZX52">
    <property type="taxonomic scope" value="Bacteria"/>
</dbReference>
<accession>A0A058ZQL1</accession>
<dbReference type="RefSeq" id="WP_035248105.1">
    <property type="nucleotide sequence ID" value="NZ_AQQY01000001.1"/>
</dbReference>
<sequence>MKTFAASLLLFALMKGCDEFSGEALRASLPLELQNSQILFAEREYFVCALVAVEGRAETKPGTLPYGFSDWRPLPISGKVVENSIVYRVLSAGERCWTRELTGRTGMSSIWDYNAKGDGFFANRGGILVIFDVTRDLYLVVDG</sequence>
<proteinExistence type="predicted"/>
<dbReference type="AlphaFoldDB" id="A0A058ZQL1"/>
<organism evidence="1 2">
    <name type="scientific">Actibacterium atlanticum</name>
    <dbReference type="NCBI Taxonomy" id="1461693"/>
    <lineage>
        <taxon>Bacteria</taxon>
        <taxon>Pseudomonadati</taxon>
        <taxon>Pseudomonadota</taxon>
        <taxon>Alphaproteobacteria</taxon>
        <taxon>Rhodobacterales</taxon>
        <taxon>Roseobacteraceae</taxon>
        <taxon>Actibacterium</taxon>
    </lineage>
</organism>
<dbReference type="EMBL" id="AQQY01000001">
    <property type="protein sequence ID" value="KCV83838.1"/>
    <property type="molecule type" value="Genomic_DNA"/>
</dbReference>
<evidence type="ECO:0000313" key="2">
    <source>
        <dbReference type="Proteomes" id="UP000024836"/>
    </source>
</evidence>
<reference evidence="1 2" key="1">
    <citation type="submission" date="2013-04" db="EMBL/GenBank/DDBJ databases">
        <title>Shimia sp. 22II-S11-Z10 Genome Sequencing.</title>
        <authorList>
            <person name="Lai Q."/>
            <person name="Li G."/>
            <person name="Shao Z."/>
        </authorList>
    </citation>
    <scope>NUCLEOTIDE SEQUENCE [LARGE SCALE GENOMIC DNA]</scope>
    <source>
        <strain evidence="2">22II-S11-Z10</strain>
    </source>
</reference>
<name>A0A058ZQL1_9RHOB</name>
<comment type="caution">
    <text evidence="1">The sequence shown here is derived from an EMBL/GenBank/DDBJ whole genome shotgun (WGS) entry which is preliminary data.</text>
</comment>
<gene>
    <name evidence="1" type="ORF">ATO10_03720</name>
</gene>
<dbReference type="Proteomes" id="UP000024836">
    <property type="component" value="Unassembled WGS sequence"/>
</dbReference>
<protein>
    <submittedName>
        <fullName evidence="1">Uncharacterized protein</fullName>
    </submittedName>
</protein>